<name>A0ABY5RM99_9HYPH</name>
<proteinExistence type="predicted"/>
<evidence type="ECO:0000313" key="3">
    <source>
        <dbReference type="EMBL" id="UVF18355.1"/>
    </source>
</evidence>
<feature type="transmembrane region" description="Helical" evidence="1">
    <location>
        <begin position="287"/>
        <end position="306"/>
    </location>
</feature>
<dbReference type="EMBL" id="CP102845">
    <property type="protein sequence ID" value="UVF18355.1"/>
    <property type="molecule type" value="Genomic_DNA"/>
</dbReference>
<sequence length="359" mass="40179">MLQDQKSKPSLYRPSLDGLRFFAFLLVFVHHLVPPDFAPLKLVSRFGWVGVDLFFTLSAFLLMLGLIERHNAYGFVSFKEFFLGRLLRIYPLMASATLIFVFFHGSSLNIRIAIEQMVAQLAFVSNFYYFIDKGSYYNIAHLWSLSFEFQFYLVLPMIFLVYSRRGSTSFFMLLAAILGLGLIARGIAISAGVRHPVIYYTPLLRPESILIGLALAAASLNVRPILVSGVGLIACTLFLSGPNVNAPGSWNVILYPLTAVMSGATVWLSLHAAPLRAILSVRPLVRLGKISFGLYVFHLPIIYLLVGISGETPSGPRYVANFVIALFATIALAEISYRYFETPFLRMKDRKSKLITRPL</sequence>
<keyword evidence="3" id="KW-0012">Acyltransferase</keyword>
<keyword evidence="1" id="KW-0472">Membrane</keyword>
<reference evidence="3" key="1">
    <citation type="submission" date="2022-08" db="EMBL/GenBank/DDBJ databases">
        <title>Microvirga terrae sp. nov., isolated from soil.</title>
        <authorList>
            <person name="Kim K.H."/>
            <person name="Seo Y.L."/>
            <person name="Kim J.M."/>
            <person name="Lee J.K."/>
            <person name="Han D.M."/>
            <person name="Jeon C.O."/>
        </authorList>
    </citation>
    <scope>NUCLEOTIDE SEQUENCE</scope>
    <source>
        <strain evidence="3">R24</strain>
    </source>
</reference>
<accession>A0ABY5RM99</accession>
<dbReference type="Pfam" id="PF01757">
    <property type="entry name" value="Acyl_transf_3"/>
    <property type="match status" value="1"/>
</dbReference>
<feature type="domain" description="Acyltransferase 3" evidence="2">
    <location>
        <begin position="14"/>
        <end position="333"/>
    </location>
</feature>
<feature type="transmembrane region" description="Helical" evidence="1">
    <location>
        <begin position="142"/>
        <end position="162"/>
    </location>
</feature>
<gene>
    <name evidence="3" type="ORF">HPT29_017800</name>
</gene>
<keyword evidence="1" id="KW-0812">Transmembrane</keyword>
<feature type="transmembrane region" description="Helical" evidence="1">
    <location>
        <begin position="87"/>
        <end position="104"/>
    </location>
</feature>
<feature type="transmembrane region" description="Helical" evidence="1">
    <location>
        <begin position="168"/>
        <end position="188"/>
    </location>
</feature>
<keyword evidence="3" id="KW-0808">Transferase</keyword>
<evidence type="ECO:0000313" key="4">
    <source>
        <dbReference type="Proteomes" id="UP001017257"/>
    </source>
</evidence>
<protein>
    <submittedName>
        <fullName evidence="3">Acyltransferase</fullName>
    </submittedName>
</protein>
<dbReference type="Proteomes" id="UP001017257">
    <property type="component" value="Chromosome"/>
</dbReference>
<evidence type="ECO:0000256" key="1">
    <source>
        <dbReference type="SAM" id="Phobius"/>
    </source>
</evidence>
<evidence type="ECO:0000259" key="2">
    <source>
        <dbReference type="Pfam" id="PF01757"/>
    </source>
</evidence>
<dbReference type="PANTHER" id="PTHR23028">
    <property type="entry name" value="ACETYLTRANSFERASE"/>
    <property type="match status" value="1"/>
</dbReference>
<dbReference type="InterPro" id="IPR002656">
    <property type="entry name" value="Acyl_transf_3_dom"/>
</dbReference>
<feature type="transmembrane region" description="Helical" evidence="1">
    <location>
        <begin position="209"/>
        <end position="240"/>
    </location>
</feature>
<dbReference type="GO" id="GO:0016746">
    <property type="term" value="F:acyltransferase activity"/>
    <property type="evidence" value="ECO:0007669"/>
    <property type="project" value="UniProtKB-KW"/>
</dbReference>
<dbReference type="InterPro" id="IPR050879">
    <property type="entry name" value="Acyltransferase_3"/>
</dbReference>
<keyword evidence="4" id="KW-1185">Reference proteome</keyword>
<feature type="transmembrane region" description="Helical" evidence="1">
    <location>
        <begin position="318"/>
        <end position="340"/>
    </location>
</feature>
<dbReference type="RefSeq" id="WP_173948536.1">
    <property type="nucleotide sequence ID" value="NZ_CP102845.1"/>
</dbReference>
<keyword evidence="1" id="KW-1133">Transmembrane helix</keyword>
<organism evidence="3 4">
    <name type="scientific">Microvirga terrae</name>
    <dbReference type="NCBI Taxonomy" id="2740529"/>
    <lineage>
        <taxon>Bacteria</taxon>
        <taxon>Pseudomonadati</taxon>
        <taxon>Pseudomonadota</taxon>
        <taxon>Alphaproteobacteria</taxon>
        <taxon>Hyphomicrobiales</taxon>
        <taxon>Methylobacteriaceae</taxon>
        <taxon>Microvirga</taxon>
    </lineage>
</organism>
<feature type="transmembrane region" description="Helical" evidence="1">
    <location>
        <begin position="252"/>
        <end position="275"/>
    </location>
</feature>
<dbReference type="PANTHER" id="PTHR23028:SF53">
    <property type="entry name" value="ACYL_TRANSF_3 DOMAIN-CONTAINING PROTEIN"/>
    <property type="match status" value="1"/>
</dbReference>
<feature type="transmembrane region" description="Helical" evidence="1">
    <location>
        <begin position="46"/>
        <end position="67"/>
    </location>
</feature>